<dbReference type="EMBL" id="HBEL01026304">
    <property type="protein sequence ID" value="CAD8416028.1"/>
    <property type="molecule type" value="Transcribed_RNA"/>
</dbReference>
<organism evidence="1">
    <name type="scientific">Proboscia inermis</name>
    <dbReference type="NCBI Taxonomy" id="420281"/>
    <lineage>
        <taxon>Eukaryota</taxon>
        <taxon>Sar</taxon>
        <taxon>Stramenopiles</taxon>
        <taxon>Ochrophyta</taxon>
        <taxon>Bacillariophyta</taxon>
        <taxon>Coscinodiscophyceae</taxon>
        <taxon>Rhizosoleniophycidae</taxon>
        <taxon>Rhizosoleniales</taxon>
        <taxon>Rhizosoleniaceae</taxon>
        <taxon>Proboscia</taxon>
    </lineage>
</organism>
<accession>A0A6T8KPF2</accession>
<evidence type="ECO:0000313" key="1">
    <source>
        <dbReference type="EMBL" id="CAD8416028.1"/>
    </source>
</evidence>
<dbReference type="EMBL" id="HBEL01026305">
    <property type="protein sequence ID" value="CAD8416029.1"/>
    <property type="molecule type" value="Transcribed_RNA"/>
</dbReference>
<protein>
    <submittedName>
        <fullName evidence="1">Uncharacterized protein</fullName>
    </submittedName>
</protein>
<gene>
    <name evidence="1" type="ORF">PINE0816_LOCUS12163</name>
    <name evidence="2" type="ORF">PINE0816_LOCUS12164</name>
</gene>
<evidence type="ECO:0000313" key="2">
    <source>
        <dbReference type="EMBL" id="CAD8416029.1"/>
    </source>
</evidence>
<sequence>MRVNGGQQKRLTFLVYLGAWNSALQSSIWNRSYQARQESEIFTGSDMQTYNLTFFVSHLSTDTRKSHCTLQFAVSRDNLRRWQNKITRFLDHLCNAWFRV</sequence>
<dbReference type="AlphaFoldDB" id="A0A6T8KPF2"/>
<name>A0A6T8KPF2_9STRA</name>
<proteinExistence type="predicted"/>
<reference evidence="1" key="1">
    <citation type="submission" date="2021-01" db="EMBL/GenBank/DDBJ databases">
        <authorList>
            <person name="Corre E."/>
            <person name="Pelletier E."/>
            <person name="Niang G."/>
            <person name="Scheremetjew M."/>
            <person name="Finn R."/>
            <person name="Kale V."/>
            <person name="Holt S."/>
            <person name="Cochrane G."/>
            <person name="Meng A."/>
            <person name="Brown T."/>
            <person name="Cohen L."/>
        </authorList>
    </citation>
    <scope>NUCLEOTIDE SEQUENCE</scope>
    <source>
        <strain evidence="1">CCAP1064/1</strain>
    </source>
</reference>